<accession>A0ABY9DX00</accession>
<reference evidence="2 3" key="1">
    <citation type="journal article" date="2023" name="Hortic Res">
        <title>The complete reference genome for grapevine (Vitis vinifera L.) genetics and breeding.</title>
        <authorList>
            <person name="Shi X."/>
            <person name="Cao S."/>
            <person name="Wang X."/>
            <person name="Huang S."/>
            <person name="Wang Y."/>
            <person name="Liu Z."/>
            <person name="Liu W."/>
            <person name="Leng X."/>
            <person name="Peng Y."/>
            <person name="Wang N."/>
            <person name="Wang Y."/>
            <person name="Ma Z."/>
            <person name="Xu X."/>
            <person name="Zhang F."/>
            <person name="Xue H."/>
            <person name="Zhong H."/>
            <person name="Wang Y."/>
            <person name="Zhang K."/>
            <person name="Velt A."/>
            <person name="Avia K."/>
            <person name="Holtgrawe D."/>
            <person name="Grimplet J."/>
            <person name="Matus J.T."/>
            <person name="Ware D."/>
            <person name="Wu X."/>
            <person name="Wang H."/>
            <person name="Liu C."/>
            <person name="Fang Y."/>
            <person name="Rustenholz C."/>
            <person name="Cheng Z."/>
            <person name="Xiao H."/>
            <person name="Zhou Y."/>
        </authorList>
    </citation>
    <scope>NUCLEOTIDE SEQUENCE [LARGE SCALE GENOMIC DNA]</scope>
    <source>
        <strain evidence="3">cv. Pinot noir / PN40024</strain>
        <tissue evidence="2">Leaf</tissue>
    </source>
</reference>
<dbReference type="PANTHER" id="PTHR32444">
    <property type="entry name" value="BULB-TYPE LECTIN DOMAIN-CONTAINING PROTEIN"/>
    <property type="match status" value="1"/>
</dbReference>
<dbReference type="PANTHER" id="PTHR32444:SF238">
    <property type="entry name" value="APPLE DOMAIN-CONTAINING PROTEIN"/>
    <property type="match status" value="1"/>
</dbReference>
<keyword evidence="3" id="KW-1185">Reference proteome</keyword>
<name>A0ABY9DX00_VITVI</name>
<dbReference type="InterPro" id="IPR003609">
    <property type="entry name" value="Pan_app"/>
</dbReference>
<dbReference type="Proteomes" id="UP001227230">
    <property type="component" value="Chromosome 19"/>
</dbReference>
<dbReference type="CDD" id="cd01098">
    <property type="entry name" value="PAN_AP_plant"/>
    <property type="match status" value="1"/>
</dbReference>
<evidence type="ECO:0000313" key="2">
    <source>
        <dbReference type="EMBL" id="WKA12260.1"/>
    </source>
</evidence>
<proteinExistence type="predicted"/>
<feature type="domain" description="Apple" evidence="1">
    <location>
        <begin position="24"/>
        <end position="108"/>
    </location>
</feature>
<protein>
    <recommendedName>
        <fullName evidence="1">Apple domain-containing protein</fullName>
    </recommendedName>
</protein>
<dbReference type="SUPFAM" id="SSF57414">
    <property type="entry name" value="Hairpin loop containing domain-like"/>
    <property type="match status" value="1"/>
</dbReference>
<dbReference type="EMBL" id="CP126666">
    <property type="protein sequence ID" value="WKA12260.1"/>
    <property type="molecule type" value="Genomic_DNA"/>
</dbReference>
<evidence type="ECO:0000259" key="1">
    <source>
        <dbReference type="PROSITE" id="PS50948"/>
    </source>
</evidence>
<dbReference type="PROSITE" id="PS50948">
    <property type="entry name" value="PAN"/>
    <property type="match status" value="1"/>
</dbReference>
<dbReference type="SMART" id="SM00473">
    <property type="entry name" value="PAN_AP"/>
    <property type="match status" value="1"/>
</dbReference>
<gene>
    <name evidence="2" type="ORF">VitviT2T_029670</name>
</gene>
<dbReference type="Pfam" id="PF08276">
    <property type="entry name" value="PAN_2"/>
    <property type="match status" value="1"/>
</dbReference>
<organism evidence="2 3">
    <name type="scientific">Vitis vinifera</name>
    <name type="common">Grape</name>
    <dbReference type="NCBI Taxonomy" id="29760"/>
    <lineage>
        <taxon>Eukaryota</taxon>
        <taxon>Viridiplantae</taxon>
        <taxon>Streptophyta</taxon>
        <taxon>Embryophyta</taxon>
        <taxon>Tracheophyta</taxon>
        <taxon>Spermatophyta</taxon>
        <taxon>Magnoliopsida</taxon>
        <taxon>eudicotyledons</taxon>
        <taxon>Gunneridae</taxon>
        <taxon>Pentapetalae</taxon>
        <taxon>rosids</taxon>
        <taxon>Vitales</taxon>
        <taxon>Vitaceae</taxon>
        <taxon>Viteae</taxon>
        <taxon>Vitis</taxon>
    </lineage>
</organism>
<sequence>MSSPGKIKLKIQKKKSLFRGSTQCLNGSHAHGERDQFLLVSIVRLPEYPIVLQARSAMECESVCLNNCSCSAYAYDGEECTIWGGDLLNVEQLSDDDSNARSFYIKLAALS</sequence>
<evidence type="ECO:0000313" key="3">
    <source>
        <dbReference type="Proteomes" id="UP001227230"/>
    </source>
</evidence>